<evidence type="ECO:0000313" key="12">
    <source>
        <dbReference type="EMBL" id="KPV73300.1"/>
    </source>
</evidence>
<feature type="compositionally biased region" description="Acidic residues" evidence="10">
    <location>
        <begin position="295"/>
        <end position="306"/>
    </location>
</feature>
<dbReference type="PANTHER" id="PTHR31196:SF2">
    <property type="entry name" value="RNA POLYMERASE II NUCLEAR LOCALIZATION PROTEIN SLC7A6OS-RELATED"/>
    <property type="match status" value="1"/>
</dbReference>
<name>A0A0P9FC94_RHOGW</name>
<dbReference type="GO" id="GO:0005634">
    <property type="term" value="C:nucleus"/>
    <property type="evidence" value="ECO:0007669"/>
    <property type="project" value="UniProtKB-SubCell"/>
</dbReference>
<dbReference type="PANTHER" id="PTHR31196">
    <property type="entry name" value="RNA POLYMERASE II NUCLEAR LOCALIZATION PROTEIN SLC7A6OS-RELATED"/>
    <property type="match status" value="1"/>
</dbReference>
<feature type="compositionally biased region" description="Acidic residues" evidence="10">
    <location>
        <begin position="417"/>
        <end position="432"/>
    </location>
</feature>
<proteinExistence type="inferred from homology"/>
<evidence type="ECO:0000256" key="3">
    <source>
        <dbReference type="ARBA" id="ARBA00004496"/>
    </source>
</evidence>
<keyword evidence="7" id="KW-0963">Cytoplasm</keyword>
<organism evidence="12 13">
    <name type="scientific">Rhodotorula graminis (strain WP1)</name>
    <dbReference type="NCBI Taxonomy" id="578459"/>
    <lineage>
        <taxon>Eukaryota</taxon>
        <taxon>Fungi</taxon>
        <taxon>Dikarya</taxon>
        <taxon>Basidiomycota</taxon>
        <taxon>Pucciniomycotina</taxon>
        <taxon>Microbotryomycetes</taxon>
        <taxon>Sporidiobolales</taxon>
        <taxon>Sporidiobolaceae</taxon>
        <taxon>Rhodotorula</taxon>
    </lineage>
</organism>
<comment type="function">
    <text evidence="1">Directs RNA polymerase II nuclear import.</text>
</comment>
<dbReference type="InterPro" id="IPR013883">
    <property type="entry name" value="TF_Iwr1_dom"/>
</dbReference>
<keyword evidence="8" id="KW-0653">Protein transport</keyword>
<feature type="compositionally biased region" description="Low complexity" evidence="10">
    <location>
        <begin position="267"/>
        <end position="294"/>
    </location>
</feature>
<dbReference type="Proteomes" id="UP000053890">
    <property type="component" value="Unassembled WGS sequence"/>
</dbReference>
<dbReference type="Pfam" id="PF08574">
    <property type="entry name" value="Iwr1"/>
    <property type="match status" value="1"/>
</dbReference>
<feature type="compositionally biased region" description="Basic and acidic residues" evidence="10">
    <location>
        <begin position="246"/>
        <end position="256"/>
    </location>
</feature>
<reference evidence="12 13" key="1">
    <citation type="journal article" date="2015" name="Front. Microbiol.">
        <title>Genome sequence of the plant growth promoting endophytic yeast Rhodotorula graminis WP1.</title>
        <authorList>
            <person name="Firrincieli A."/>
            <person name="Otillar R."/>
            <person name="Salamov A."/>
            <person name="Schmutz J."/>
            <person name="Khan Z."/>
            <person name="Redman R.S."/>
            <person name="Fleck N.D."/>
            <person name="Lindquist E."/>
            <person name="Grigoriev I.V."/>
            <person name="Doty S.L."/>
        </authorList>
    </citation>
    <scope>NUCLEOTIDE SEQUENCE [LARGE SCALE GENOMIC DNA]</scope>
    <source>
        <strain evidence="12 13">WP1</strain>
    </source>
</reference>
<keyword evidence="9" id="KW-0539">Nucleus</keyword>
<comment type="subcellular location">
    <subcellularLocation>
        <location evidence="3">Cytoplasm</location>
    </subcellularLocation>
    <subcellularLocation>
        <location evidence="2">Nucleus</location>
    </subcellularLocation>
</comment>
<feature type="compositionally biased region" description="Acidic residues" evidence="10">
    <location>
        <begin position="440"/>
        <end position="461"/>
    </location>
</feature>
<feature type="region of interest" description="Disordered" evidence="10">
    <location>
        <begin position="402"/>
        <end position="510"/>
    </location>
</feature>
<accession>A0A0P9FC94</accession>
<evidence type="ECO:0000256" key="10">
    <source>
        <dbReference type="SAM" id="MobiDB-lite"/>
    </source>
</evidence>
<dbReference type="STRING" id="578459.A0A0P9FC94"/>
<evidence type="ECO:0000256" key="2">
    <source>
        <dbReference type="ARBA" id="ARBA00004123"/>
    </source>
</evidence>
<evidence type="ECO:0000256" key="1">
    <source>
        <dbReference type="ARBA" id="ARBA00003202"/>
    </source>
</evidence>
<dbReference type="AlphaFoldDB" id="A0A0P9FC94"/>
<evidence type="ECO:0000259" key="11">
    <source>
        <dbReference type="Pfam" id="PF08574"/>
    </source>
</evidence>
<feature type="compositionally biased region" description="Low complexity" evidence="10">
    <location>
        <begin position="193"/>
        <end position="204"/>
    </location>
</feature>
<gene>
    <name evidence="12" type="ORF">RHOBADRAFT_55062</name>
</gene>
<dbReference type="GO" id="GO:0005737">
    <property type="term" value="C:cytoplasm"/>
    <property type="evidence" value="ECO:0007669"/>
    <property type="project" value="UniProtKB-SubCell"/>
</dbReference>
<dbReference type="GO" id="GO:0015031">
    <property type="term" value="P:protein transport"/>
    <property type="evidence" value="ECO:0007669"/>
    <property type="project" value="UniProtKB-KW"/>
</dbReference>
<feature type="domain" description="Transcription factor Iwr1" evidence="11">
    <location>
        <begin position="415"/>
        <end position="443"/>
    </location>
</feature>
<feature type="compositionally biased region" description="Low complexity" evidence="10">
    <location>
        <begin position="334"/>
        <end position="350"/>
    </location>
</feature>
<comment type="similarity">
    <text evidence="4">Belongs to the IWR1/SLC7A6OS family.</text>
</comment>
<evidence type="ECO:0000313" key="13">
    <source>
        <dbReference type="Proteomes" id="UP000053890"/>
    </source>
</evidence>
<evidence type="ECO:0000256" key="5">
    <source>
        <dbReference type="ARBA" id="ARBA00017036"/>
    </source>
</evidence>
<keyword evidence="6" id="KW-0813">Transport</keyword>
<keyword evidence="13" id="KW-1185">Reference proteome</keyword>
<feature type="compositionally biased region" description="Low complexity" evidence="10">
    <location>
        <begin position="47"/>
        <end position="58"/>
    </location>
</feature>
<feature type="compositionally biased region" description="Low complexity" evidence="10">
    <location>
        <begin position="98"/>
        <end position="109"/>
    </location>
</feature>
<dbReference type="RefSeq" id="XP_018269349.1">
    <property type="nucleotide sequence ID" value="XM_018417644.1"/>
</dbReference>
<feature type="region of interest" description="Disordered" evidence="10">
    <location>
        <begin position="1"/>
        <end position="367"/>
    </location>
</feature>
<dbReference type="GO" id="GO:0032502">
    <property type="term" value="P:developmental process"/>
    <property type="evidence" value="ECO:0007669"/>
    <property type="project" value="TreeGrafter"/>
</dbReference>
<feature type="compositionally biased region" description="Polar residues" evidence="10">
    <location>
        <begin position="1"/>
        <end position="10"/>
    </location>
</feature>
<evidence type="ECO:0000256" key="4">
    <source>
        <dbReference type="ARBA" id="ARBA00010218"/>
    </source>
</evidence>
<evidence type="ECO:0000256" key="6">
    <source>
        <dbReference type="ARBA" id="ARBA00022448"/>
    </source>
</evidence>
<protein>
    <recommendedName>
        <fullName evidence="5">Probable RNA polymerase II nuclear localization protein SLC7A6OS</fullName>
    </recommendedName>
</protein>
<evidence type="ECO:0000256" key="9">
    <source>
        <dbReference type="ARBA" id="ARBA00023242"/>
    </source>
</evidence>
<dbReference type="InterPro" id="IPR040218">
    <property type="entry name" value="SLC7A6OS"/>
</dbReference>
<dbReference type="EMBL" id="KQ474083">
    <property type="protein sequence ID" value="KPV73300.1"/>
    <property type="molecule type" value="Genomic_DNA"/>
</dbReference>
<dbReference type="GeneID" id="28978092"/>
<feature type="compositionally biased region" description="Basic and acidic residues" evidence="10">
    <location>
        <begin position="208"/>
        <end position="231"/>
    </location>
</feature>
<dbReference type="OrthoDB" id="6255506at2759"/>
<feature type="compositionally biased region" description="Acidic residues" evidence="10">
    <location>
        <begin position="485"/>
        <end position="510"/>
    </location>
</feature>
<evidence type="ECO:0000256" key="8">
    <source>
        <dbReference type="ARBA" id="ARBA00022927"/>
    </source>
</evidence>
<evidence type="ECO:0000256" key="7">
    <source>
        <dbReference type="ARBA" id="ARBA00022490"/>
    </source>
</evidence>
<feature type="compositionally biased region" description="Low complexity" evidence="10">
    <location>
        <begin position="139"/>
        <end position="185"/>
    </location>
</feature>
<dbReference type="OMA" id="KRNQDPV"/>
<sequence>MTDAEQQQPHLSILRIKRKRTDQPTPLDALVIEHAQPPSIKRRKNNPADPAPEAAAAPSRGIFRFAETVPLDSFSTPTKTRSLRDRIQSFLAHPPPALSRQHSSASLRSLARDRESSPSSLKPPPTAQGPGSPARRKLPSALRAAREAAASGSAPSSPLGPASLAATSSSFGLSPTTTTPSSRAPAAPPAPPSRAAAAHASRAALRYRVVERRRAESYALSREREADEVRRGLRPPTAGEDDEQHDGDTAMDRFGEMLDEYLSLQESITPSSSGTLPPSSAPTRSRAPGGAPASDDADSDDDDPNSDSDSGASFVYDVYYRAAPAPAPAPGPAPGSASASASSATGGPSAHGVASSELPGGEVGSVGAWDVSSLAGLTRIGQLAGLDPDEDDAALLLLHSASASGAAARGGGTGSGDSDEEEDNADQDSNEENDYRNDYPDEEDADADADADADEGLDADDAAAWRESVRGLGLGPRARVGEGGWSDEEDEREEEEDDEDEGMSDEGWND</sequence>